<name>A0ABS2RA16_9BACI</name>
<feature type="transmembrane region" description="Helical" evidence="6">
    <location>
        <begin position="279"/>
        <end position="302"/>
    </location>
</feature>
<gene>
    <name evidence="7" type="ORF">JOC94_003521</name>
</gene>
<feature type="transmembrane region" description="Helical" evidence="6">
    <location>
        <begin position="7"/>
        <end position="28"/>
    </location>
</feature>
<keyword evidence="3 6" id="KW-0812">Transmembrane</keyword>
<keyword evidence="4 6" id="KW-1133">Transmembrane helix</keyword>
<feature type="transmembrane region" description="Helical" evidence="6">
    <location>
        <begin position="308"/>
        <end position="339"/>
    </location>
</feature>
<comment type="similarity">
    <text evidence="2">Belongs to the autoinducer-2 exporter (AI-2E) (TC 2.A.86) family.</text>
</comment>
<accession>A0ABS2RA16</accession>
<dbReference type="Proteomes" id="UP000823485">
    <property type="component" value="Unassembled WGS sequence"/>
</dbReference>
<dbReference type="PANTHER" id="PTHR21716">
    <property type="entry name" value="TRANSMEMBRANE PROTEIN"/>
    <property type="match status" value="1"/>
</dbReference>
<evidence type="ECO:0000256" key="1">
    <source>
        <dbReference type="ARBA" id="ARBA00004141"/>
    </source>
</evidence>
<evidence type="ECO:0000313" key="7">
    <source>
        <dbReference type="EMBL" id="MBM7716501.1"/>
    </source>
</evidence>
<evidence type="ECO:0000256" key="3">
    <source>
        <dbReference type="ARBA" id="ARBA00022692"/>
    </source>
</evidence>
<comment type="subcellular location">
    <subcellularLocation>
        <location evidence="1">Membrane</location>
        <topology evidence="1">Multi-pass membrane protein</topology>
    </subcellularLocation>
</comment>
<organism evidence="7 8">
    <name type="scientific">Siminovitchia thermophila</name>
    <dbReference type="NCBI Taxonomy" id="1245522"/>
    <lineage>
        <taxon>Bacteria</taxon>
        <taxon>Bacillati</taxon>
        <taxon>Bacillota</taxon>
        <taxon>Bacilli</taxon>
        <taxon>Bacillales</taxon>
        <taxon>Bacillaceae</taxon>
        <taxon>Siminovitchia</taxon>
    </lineage>
</organism>
<proteinExistence type="inferred from homology"/>
<dbReference type="InterPro" id="IPR002549">
    <property type="entry name" value="AI-2E-like"/>
</dbReference>
<evidence type="ECO:0000313" key="8">
    <source>
        <dbReference type="Proteomes" id="UP000823485"/>
    </source>
</evidence>
<protein>
    <submittedName>
        <fullName evidence="7">PurR-regulated permease PerM</fullName>
    </submittedName>
</protein>
<reference evidence="7 8" key="1">
    <citation type="submission" date="2021-01" db="EMBL/GenBank/DDBJ databases">
        <title>Genomic Encyclopedia of Type Strains, Phase IV (KMG-IV): sequencing the most valuable type-strain genomes for metagenomic binning, comparative biology and taxonomic classification.</title>
        <authorList>
            <person name="Goeker M."/>
        </authorList>
    </citation>
    <scope>NUCLEOTIDE SEQUENCE [LARGE SCALE GENOMIC DNA]</scope>
    <source>
        <strain evidence="7 8">DSM 105453</strain>
    </source>
</reference>
<feature type="transmembrane region" description="Helical" evidence="6">
    <location>
        <begin position="154"/>
        <end position="179"/>
    </location>
</feature>
<keyword evidence="5 6" id="KW-0472">Membrane</keyword>
<feature type="transmembrane region" description="Helical" evidence="6">
    <location>
        <begin position="220"/>
        <end position="237"/>
    </location>
</feature>
<evidence type="ECO:0000256" key="5">
    <source>
        <dbReference type="ARBA" id="ARBA00023136"/>
    </source>
</evidence>
<evidence type="ECO:0000256" key="6">
    <source>
        <dbReference type="SAM" id="Phobius"/>
    </source>
</evidence>
<evidence type="ECO:0000256" key="4">
    <source>
        <dbReference type="ARBA" id="ARBA00022989"/>
    </source>
</evidence>
<feature type="transmembrane region" description="Helical" evidence="6">
    <location>
        <begin position="34"/>
        <end position="60"/>
    </location>
</feature>
<dbReference type="PANTHER" id="PTHR21716:SF15">
    <property type="entry name" value="TRANSPORT PROTEIN YRRI-RELATED"/>
    <property type="match status" value="1"/>
</dbReference>
<comment type="caution">
    <text evidence="7">The sequence shown here is derived from an EMBL/GenBank/DDBJ whole genome shotgun (WGS) entry which is preliminary data.</text>
</comment>
<keyword evidence="8" id="KW-1185">Reference proteome</keyword>
<dbReference type="EMBL" id="JAFBFH010000028">
    <property type="protein sequence ID" value="MBM7716501.1"/>
    <property type="molecule type" value="Genomic_DNA"/>
</dbReference>
<evidence type="ECO:0000256" key="2">
    <source>
        <dbReference type="ARBA" id="ARBA00009773"/>
    </source>
</evidence>
<feature type="transmembrane region" description="Helical" evidence="6">
    <location>
        <begin position="243"/>
        <end position="272"/>
    </location>
</feature>
<dbReference type="RefSeq" id="WP_077110568.1">
    <property type="nucleotide sequence ID" value="NZ_JAFBFH010000028.1"/>
</dbReference>
<dbReference type="Pfam" id="PF01594">
    <property type="entry name" value="AI-2E_transport"/>
    <property type="match status" value="1"/>
</dbReference>
<feature type="transmembrane region" description="Helical" evidence="6">
    <location>
        <begin position="72"/>
        <end position="93"/>
    </location>
</feature>
<sequence>MREPRTRLLYQFGIILIIFVLLYFFLLIKPLWKPLLTVLCIGMLPFVAGGFIAYLLYPIVGKLELLGMNRAVAISFIYILFFGGIGYGLYLGIPVLIGQMRHFSEHVPELVDYYKSLIRELDASTSRWPDGMKSELMERVDSFEVWIGQFMEKAISSVVGLVNYVIVLAVIPFISFYFLKDLELVKKAAWYMTPKKWRNNAQVFLSAVNVSLGGYIRGQLLVCFILGIISSLLFWLIGLDYPIMLGLIIAFTNIIPYFGAVIGAVPVLAIALMSSIKQAAFALGIVMLLQFLEGNVLSPYIVGKSINIHPLFIIAALIIGGEAGGLWGMLLAVPLLAVLKVAIIHTRDYLIHSRST</sequence>